<dbReference type="InterPro" id="IPR053854">
    <property type="entry name" value="DUF7018"/>
</dbReference>
<dbReference type="RefSeq" id="WP_327918103.1">
    <property type="nucleotide sequence ID" value="NZ_JARMCT010000033.1"/>
</dbReference>
<evidence type="ECO:0000313" key="4">
    <source>
        <dbReference type="Proteomes" id="UP001309448"/>
    </source>
</evidence>
<dbReference type="Pfam" id="PF22872">
    <property type="entry name" value="DUF7018"/>
    <property type="match status" value="1"/>
</dbReference>
<gene>
    <name evidence="3" type="ORF">P4U88_21905</name>
</gene>
<proteinExistence type="predicted"/>
<comment type="caution">
    <text evidence="3">The sequence shown here is derived from an EMBL/GenBank/DDBJ whole genome shotgun (WGS) entry which is preliminary data.</text>
</comment>
<evidence type="ECO:0000259" key="2">
    <source>
        <dbReference type="Pfam" id="PF22872"/>
    </source>
</evidence>
<accession>A0ABU6N059</accession>
<feature type="compositionally biased region" description="Basic and acidic residues" evidence="1">
    <location>
        <begin position="24"/>
        <end position="90"/>
    </location>
</feature>
<dbReference type="Proteomes" id="UP001309448">
    <property type="component" value="Unassembled WGS sequence"/>
</dbReference>
<reference evidence="3 4" key="1">
    <citation type="submission" date="2023-03" db="EMBL/GenBank/DDBJ databases">
        <title>Bacillus Genome Sequencing.</title>
        <authorList>
            <person name="Dunlap C."/>
        </authorList>
    </citation>
    <scope>NUCLEOTIDE SEQUENCE [LARGE SCALE GENOMIC DNA]</scope>
    <source>
        <strain evidence="3 4">B-615</strain>
    </source>
</reference>
<feature type="region of interest" description="Disordered" evidence="1">
    <location>
        <begin position="19"/>
        <end position="122"/>
    </location>
</feature>
<feature type="domain" description="DUF7018" evidence="2">
    <location>
        <begin position="159"/>
        <end position="259"/>
    </location>
</feature>
<evidence type="ECO:0000256" key="1">
    <source>
        <dbReference type="SAM" id="MobiDB-lite"/>
    </source>
</evidence>
<name>A0ABU6N059_9BACI</name>
<evidence type="ECO:0000313" key="3">
    <source>
        <dbReference type="EMBL" id="MED1568497.1"/>
    </source>
</evidence>
<dbReference type="PROSITE" id="PS51257">
    <property type="entry name" value="PROKAR_LIPOPROTEIN"/>
    <property type="match status" value="1"/>
</dbReference>
<keyword evidence="4" id="KW-1185">Reference proteome</keyword>
<feature type="compositionally biased region" description="Low complexity" evidence="1">
    <location>
        <begin position="91"/>
        <end position="111"/>
    </location>
</feature>
<sequence>MKAKKLVTLALPIMLLGGCVTIETSKKEEPKKEETSKVEKESKTTEKDTKKEDSLTVAKGEDKKSHSSSSSKEDNPLLKGENGESLRIDSDSSSNSNSNSSSSNSSSGSSNFEEPNSLLRGENGESLRINSNYAPNFKTSSSVNSETKKYMSNIITYSTEVANTLDLVDKIANSSSKDYQQKKSELTLSLGGAKVHLGKLRDLKAPTGFEGDQKNIVKAMDLYGKGFQLMIDALNDMDETKVDKAIIEVQEGNKYWMDAINSIDRKTR</sequence>
<dbReference type="EMBL" id="JARMDB010000021">
    <property type="protein sequence ID" value="MED1568497.1"/>
    <property type="molecule type" value="Genomic_DNA"/>
</dbReference>
<organism evidence="3 4">
    <name type="scientific">Bacillus paramycoides</name>
    <dbReference type="NCBI Taxonomy" id="2026194"/>
    <lineage>
        <taxon>Bacteria</taxon>
        <taxon>Bacillati</taxon>
        <taxon>Bacillota</taxon>
        <taxon>Bacilli</taxon>
        <taxon>Bacillales</taxon>
        <taxon>Bacillaceae</taxon>
        <taxon>Bacillus</taxon>
        <taxon>Bacillus cereus group</taxon>
    </lineage>
</organism>
<protein>
    <recommendedName>
        <fullName evidence="2">DUF7018 domain-containing protein</fullName>
    </recommendedName>
</protein>